<evidence type="ECO:0000313" key="11">
    <source>
        <dbReference type="RefSeq" id="XP_030075372.1"/>
    </source>
</evidence>
<evidence type="ECO:0000256" key="3">
    <source>
        <dbReference type="ARBA" id="ARBA00022692"/>
    </source>
</evidence>
<dbReference type="AlphaFoldDB" id="A0A6P7Z7P0"/>
<evidence type="ECO:0000256" key="5">
    <source>
        <dbReference type="ARBA" id="ARBA00022989"/>
    </source>
</evidence>
<name>A0A6P7Z7P0_9AMPH</name>
<dbReference type="GO" id="GO:0031410">
    <property type="term" value="C:cytoplasmic vesicle"/>
    <property type="evidence" value="ECO:0007669"/>
    <property type="project" value="TreeGrafter"/>
</dbReference>
<keyword evidence="5 8" id="KW-1133">Transmembrane helix</keyword>
<keyword evidence="7" id="KW-0325">Glycoprotein</keyword>
<dbReference type="Pfam" id="PF05283">
    <property type="entry name" value="MGC-24"/>
    <property type="match status" value="1"/>
</dbReference>
<organism evidence="10 11">
    <name type="scientific">Microcaecilia unicolor</name>
    <dbReference type="NCBI Taxonomy" id="1415580"/>
    <lineage>
        <taxon>Eukaryota</taxon>
        <taxon>Metazoa</taxon>
        <taxon>Chordata</taxon>
        <taxon>Craniata</taxon>
        <taxon>Vertebrata</taxon>
        <taxon>Euteleostomi</taxon>
        <taxon>Amphibia</taxon>
        <taxon>Gymnophiona</taxon>
        <taxon>Siphonopidae</taxon>
        <taxon>Microcaecilia</taxon>
    </lineage>
</organism>
<reference evidence="11" key="2">
    <citation type="submission" date="2025-08" db="UniProtKB">
        <authorList>
            <consortium name="RefSeq"/>
        </authorList>
    </citation>
    <scope>IDENTIFICATION</scope>
</reference>
<dbReference type="GeneID" id="115480682"/>
<protein>
    <submittedName>
        <fullName evidence="11">CD164 sialomucin-like 2 protein</fullName>
    </submittedName>
</protein>
<gene>
    <name evidence="11" type="primary">CD164L2</name>
</gene>
<dbReference type="Proteomes" id="UP000515156">
    <property type="component" value="Chromosome 11"/>
</dbReference>
<comment type="subcellular location">
    <subcellularLocation>
        <location evidence="1">Membrane</location>
        <topology evidence="1">Single-pass type I membrane protein</topology>
    </subcellularLocation>
</comment>
<accession>A0A6P7Z7P0</accession>
<feature type="chain" id="PRO_5027862803" evidence="9">
    <location>
        <begin position="27"/>
        <end position="156"/>
    </location>
</feature>
<dbReference type="FunCoup" id="A0A6P7Z7P0">
    <property type="interactions" value="20"/>
</dbReference>
<dbReference type="PANTHER" id="PTHR11337:SF11">
    <property type="entry name" value="CD164 SIALOMUCIN-LIKE 2 PROTEIN"/>
    <property type="match status" value="1"/>
</dbReference>
<evidence type="ECO:0000313" key="10">
    <source>
        <dbReference type="Proteomes" id="UP000515156"/>
    </source>
</evidence>
<proteinExistence type="inferred from homology"/>
<keyword evidence="4 9" id="KW-0732">Signal</keyword>
<evidence type="ECO:0000256" key="2">
    <source>
        <dbReference type="ARBA" id="ARBA00005341"/>
    </source>
</evidence>
<dbReference type="GO" id="GO:0016020">
    <property type="term" value="C:membrane"/>
    <property type="evidence" value="ECO:0007669"/>
    <property type="project" value="UniProtKB-SubCell"/>
</dbReference>
<keyword evidence="6 8" id="KW-0472">Membrane</keyword>
<dbReference type="CTD" id="388611"/>
<sequence>MNPRASALQAPLLLPLLLLLSGRGWAQSPADQCKDLDSCKKCIEGDTQRNITDCKWMHCEIGESNCVVIGEPVRESCTIYNSTAMCEAPHTTTKEPRIITSEIIHPHPTVSPEIQPPGFDVSSFIGGIVLVLSCQAVFFFIMKFIKSKDSSYQTLI</sequence>
<evidence type="ECO:0000256" key="6">
    <source>
        <dbReference type="ARBA" id="ARBA00023136"/>
    </source>
</evidence>
<keyword evidence="10" id="KW-1185">Reference proteome</keyword>
<dbReference type="OrthoDB" id="6160056at2759"/>
<dbReference type="PANTHER" id="PTHR11337">
    <property type="entry name" value="MUCIN/PORIMIN"/>
    <property type="match status" value="1"/>
</dbReference>
<comment type="similarity">
    <text evidence="2">Belongs to the CD164 family.</text>
</comment>
<evidence type="ECO:0000256" key="7">
    <source>
        <dbReference type="ARBA" id="ARBA00023180"/>
    </source>
</evidence>
<dbReference type="KEGG" id="muo:115480682"/>
<evidence type="ECO:0000256" key="1">
    <source>
        <dbReference type="ARBA" id="ARBA00004479"/>
    </source>
</evidence>
<keyword evidence="3 8" id="KW-0812">Transmembrane</keyword>
<feature type="signal peptide" evidence="9">
    <location>
        <begin position="1"/>
        <end position="26"/>
    </location>
</feature>
<evidence type="ECO:0000256" key="4">
    <source>
        <dbReference type="ARBA" id="ARBA00022729"/>
    </source>
</evidence>
<dbReference type="InParanoid" id="A0A6P7Z7P0"/>
<dbReference type="InterPro" id="IPR007947">
    <property type="entry name" value="CD164_MGC24"/>
</dbReference>
<dbReference type="RefSeq" id="XP_030075372.1">
    <property type="nucleotide sequence ID" value="XM_030219512.1"/>
</dbReference>
<feature type="transmembrane region" description="Helical" evidence="8">
    <location>
        <begin position="124"/>
        <end position="145"/>
    </location>
</feature>
<reference evidence="10" key="1">
    <citation type="submission" date="2024-06" db="UniProtKB">
        <authorList>
            <consortium name="RefSeq"/>
        </authorList>
    </citation>
    <scope>NUCLEOTIDE SEQUENCE [LARGE SCALE GENOMIC DNA]</scope>
</reference>
<evidence type="ECO:0000256" key="9">
    <source>
        <dbReference type="SAM" id="SignalP"/>
    </source>
</evidence>
<evidence type="ECO:0000256" key="8">
    <source>
        <dbReference type="SAM" id="Phobius"/>
    </source>
</evidence>